<name>A0A1M7BH55_9RHOB</name>
<accession>A0A1M7BH55</accession>
<dbReference type="SUPFAM" id="SSF55729">
    <property type="entry name" value="Acyl-CoA N-acyltransferases (Nat)"/>
    <property type="match status" value="1"/>
</dbReference>
<protein>
    <submittedName>
        <fullName evidence="2">L-amino acid N-acyltransferase YncA</fullName>
    </submittedName>
</protein>
<dbReference type="Gene3D" id="3.40.630.30">
    <property type="match status" value="1"/>
</dbReference>
<evidence type="ECO:0000313" key="2">
    <source>
        <dbReference type="EMBL" id="SHL54368.1"/>
    </source>
</evidence>
<dbReference type="GO" id="GO:0016747">
    <property type="term" value="F:acyltransferase activity, transferring groups other than amino-acyl groups"/>
    <property type="evidence" value="ECO:0007669"/>
    <property type="project" value="InterPro"/>
</dbReference>
<dbReference type="RefSeq" id="WP_188129851.1">
    <property type="nucleotide sequence ID" value="NZ_FRCB01000001.1"/>
</dbReference>
<proteinExistence type="predicted"/>
<feature type="domain" description="N-acetyltransferase" evidence="1">
    <location>
        <begin position="1"/>
        <end position="148"/>
    </location>
</feature>
<dbReference type="Proteomes" id="UP000322545">
    <property type="component" value="Unassembled WGS sequence"/>
</dbReference>
<dbReference type="InterPro" id="IPR000182">
    <property type="entry name" value="GNAT_dom"/>
</dbReference>
<dbReference type="AlphaFoldDB" id="A0A1M7BH55"/>
<organism evidence="2 3">
    <name type="scientific">Roseovarius litoreus</name>
    <dbReference type="NCBI Taxonomy" id="1155722"/>
    <lineage>
        <taxon>Bacteria</taxon>
        <taxon>Pseudomonadati</taxon>
        <taxon>Pseudomonadota</taxon>
        <taxon>Alphaproteobacteria</taxon>
        <taxon>Rhodobacterales</taxon>
        <taxon>Roseobacteraceae</taxon>
        <taxon>Roseovarius</taxon>
    </lineage>
</organism>
<evidence type="ECO:0000313" key="3">
    <source>
        <dbReference type="Proteomes" id="UP000322545"/>
    </source>
</evidence>
<keyword evidence="3" id="KW-1185">Reference proteome</keyword>
<dbReference type="PROSITE" id="PS51186">
    <property type="entry name" value="GNAT"/>
    <property type="match status" value="1"/>
</dbReference>
<keyword evidence="2" id="KW-0012">Acyltransferase</keyword>
<gene>
    <name evidence="2" type="ORF">SAMN05443432_101831</name>
</gene>
<sequence length="148" mass="15922">MADLLNAIIRKGGTTALTKPVTRDAILARLRQEQGRSAWHVAEDDSGTILGFQFIAPHHALPPEACDIATFVQTGMTGLGIGSALFDASSIAARDLGYHWINATIRADNTGGLAYYQSRGFEPYALQKGVTLDDGTLVDKISTRFTLD</sequence>
<dbReference type="Pfam" id="PF00583">
    <property type="entry name" value="Acetyltransf_1"/>
    <property type="match status" value="1"/>
</dbReference>
<dbReference type="InterPro" id="IPR016181">
    <property type="entry name" value="Acyl_CoA_acyltransferase"/>
</dbReference>
<reference evidence="2 3" key="1">
    <citation type="submission" date="2016-11" db="EMBL/GenBank/DDBJ databases">
        <authorList>
            <person name="Varghese N."/>
            <person name="Submissions S."/>
        </authorList>
    </citation>
    <scope>NUCLEOTIDE SEQUENCE [LARGE SCALE GENOMIC DNA]</scope>
    <source>
        <strain evidence="2 3">DSM 28249</strain>
    </source>
</reference>
<dbReference type="EMBL" id="FRCB01000001">
    <property type="protein sequence ID" value="SHL54368.1"/>
    <property type="molecule type" value="Genomic_DNA"/>
</dbReference>
<evidence type="ECO:0000259" key="1">
    <source>
        <dbReference type="PROSITE" id="PS51186"/>
    </source>
</evidence>
<keyword evidence="2" id="KW-0808">Transferase</keyword>